<gene>
    <name evidence="5" type="ORF">EDC91_10786</name>
</gene>
<dbReference type="InterPro" id="IPR035994">
    <property type="entry name" value="Nucleoside_phosphorylase_sf"/>
</dbReference>
<comment type="catalytic activity">
    <reaction evidence="3">
        <text>uridine + phosphate = alpha-D-ribose 1-phosphate + uracil</text>
        <dbReference type="Rhea" id="RHEA:24388"/>
        <dbReference type="ChEBI" id="CHEBI:16704"/>
        <dbReference type="ChEBI" id="CHEBI:17568"/>
        <dbReference type="ChEBI" id="CHEBI:43474"/>
        <dbReference type="ChEBI" id="CHEBI:57720"/>
        <dbReference type="EC" id="2.4.2.3"/>
    </reaction>
</comment>
<dbReference type="AlphaFoldDB" id="A0A4R2FM08"/>
<evidence type="ECO:0000256" key="2">
    <source>
        <dbReference type="ARBA" id="ARBA00021980"/>
    </source>
</evidence>
<dbReference type="Pfam" id="PF01048">
    <property type="entry name" value="PNP_UDP_1"/>
    <property type="match status" value="1"/>
</dbReference>
<evidence type="ECO:0000259" key="4">
    <source>
        <dbReference type="Pfam" id="PF01048"/>
    </source>
</evidence>
<name>A0A4R2FM08_9GAMM</name>
<dbReference type="PANTHER" id="PTHR43691">
    <property type="entry name" value="URIDINE PHOSPHORYLASE"/>
    <property type="match status" value="1"/>
</dbReference>
<keyword evidence="6" id="KW-1185">Reference proteome</keyword>
<evidence type="ECO:0000313" key="6">
    <source>
        <dbReference type="Proteomes" id="UP000294832"/>
    </source>
</evidence>
<dbReference type="SUPFAM" id="SSF53167">
    <property type="entry name" value="Purine and uridine phosphorylases"/>
    <property type="match status" value="1"/>
</dbReference>
<dbReference type="GO" id="GO:0004850">
    <property type="term" value="F:uridine phosphorylase activity"/>
    <property type="evidence" value="ECO:0007669"/>
    <property type="project" value="UniProtKB-EC"/>
</dbReference>
<dbReference type="GO" id="GO:0009116">
    <property type="term" value="P:nucleoside metabolic process"/>
    <property type="evidence" value="ECO:0007669"/>
    <property type="project" value="InterPro"/>
</dbReference>
<reference evidence="5 6" key="1">
    <citation type="submission" date="2019-03" db="EMBL/GenBank/DDBJ databases">
        <title>Freshwater and sediment microbial communities from various areas in North America, analyzing microbe dynamics in response to fracking.</title>
        <authorList>
            <person name="Lamendella R."/>
        </authorList>
    </citation>
    <scope>NUCLEOTIDE SEQUENCE [LARGE SCALE GENOMIC DNA]</scope>
    <source>
        <strain evidence="5 6">74A</strain>
    </source>
</reference>
<evidence type="ECO:0000313" key="5">
    <source>
        <dbReference type="EMBL" id="TCN86336.1"/>
    </source>
</evidence>
<dbReference type="InterPro" id="IPR000845">
    <property type="entry name" value="Nucleoside_phosphorylase_d"/>
</dbReference>
<dbReference type="EC" id="2.4.2.3" evidence="1"/>
<sequence length="244" mass="25776">MSIQPHIQLTAAQGSERVILCGDPARVARIAGLLTDVKPLASNREFTSVSGEFQGYQLTICSTGIGAPSAIIALEELIKCGGKRFIRVGSAGALQSHIALGELIVVEAAVRDDGGSASYAPTAYPALANRVLVNGLSDYLRQHQHLHHLGIVRSHDSFYTDQELDICRRWHQLGVLAADMETAALLTVGRIRGVAVASVLNNVVLYGDATAEGVNQYAAAEPLLMHGEMLAARAALAALCSSPV</sequence>
<organism evidence="5 6">
    <name type="scientific">Shewanella fodinae</name>
    <dbReference type="NCBI Taxonomy" id="552357"/>
    <lineage>
        <taxon>Bacteria</taxon>
        <taxon>Pseudomonadati</taxon>
        <taxon>Pseudomonadota</taxon>
        <taxon>Gammaproteobacteria</taxon>
        <taxon>Alteromonadales</taxon>
        <taxon>Shewanellaceae</taxon>
        <taxon>Shewanella</taxon>
    </lineage>
</organism>
<dbReference type="Proteomes" id="UP000294832">
    <property type="component" value="Unassembled WGS sequence"/>
</dbReference>
<accession>A0A4R2FM08</accession>
<evidence type="ECO:0000256" key="1">
    <source>
        <dbReference type="ARBA" id="ARBA00011888"/>
    </source>
</evidence>
<dbReference type="GO" id="GO:0005829">
    <property type="term" value="C:cytosol"/>
    <property type="evidence" value="ECO:0007669"/>
    <property type="project" value="TreeGrafter"/>
</dbReference>
<dbReference type="PANTHER" id="PTHR43691:SF11">
    <property type="entry name" value="FI09636P-RELATED"/>
    <property type="match status" value="1"/>
</dbReference>
<comment type="caution">
    <text evidence="5">The sequence shown here is derived from an EMBL/GenBank/DDBJ whole genome shotgun (WGS) entry which is preliminary data.</text>
</comment>
<feature type="domain" description="Nucleoside phosphorylase" evidence="4">
    <location>
        <begin position="17"/>
        <end position="199"/>
    </location>
</feature>
<dbReference type="EMBL" id="SLWF01000007">
    <property type="protein sequence ID" value="TCN86336.1"/>
    <property type="molecule type" value="Genomic_DNA"/>
</dbReference>
<evidence type="ECO:0000256" key="3">
    <source>
        <dbReference type="ARBA" id="ARBA00048447"/>
    </source>
</evidence>
<dbReference type="CDD" id="cd17767">
    <property type="entry name" value="UP_EcUdp-like"/>
    <property type="match status" value="1"/>
</dbReference>
<dbReference type="OrthoDB" id="5296640at2"/>
<protein>
    <recommendedName>
        <fullName evidence="2">Uridine phosphorylase</fullName>
        <ecNumber evidence="1">2.4.2.3</ecNumber>
    </recommendedName>
</protein>
<dbReference type="Gene3D" id="3.40.50.1580">
    <property type="entry name" value="Nucleoside phosphorylase domain"/>
    <property type="match status" value="1"/>
</dbReference>
<dbReference type="RefSeq" id="WP_133038493.1">
    <property type="nucleotide sequence ID" value="NZ_SLWF01000007.1"/>
</dbReference>
<proteinExistence type="predicted"/>